<reference evidence="2" key="1">
    <citation type="submission" date="2020-10" db="EMBL/GenBank/DDBJ databases">
        <authorList>
            <person name="Muller C M."/>
        </authorList>
    </citation>
    <scope>NUCLEOTIDE SEQUENCE</scope>
    <source>
        <strain evidence="2">THUN-12</strain>
    </source>
</reference>
<sequence>MWRLALLDSKIVTSVHMDLQPSKVLLAAEDNGILCHAQSLLRRRLLVVDSNVVLKKQGSLTSSNHEKNNSVTLRESPKRQ</sequence>
<dbReference type="EMBL" id="CAJHIT010000005">
    <property type="protein sequence ID" value="CAD6501496.1"/>
    <property type="molecule type" value="Genomic_DNA"/>
</dbReference>
<protein>
    <submittedName>
        <fullName evidence="2">BgTH12-01748</fullName>
    </submittedName>
</protein>
<feature type="region of interest" description="Disordered" evidence="1">
    <location>
        <begin position="58"/>
        <end position="80"/>
    </location>
</feature>
<evidence type="ECO:0000313" key="3">
    <source>
        <dbReference type="Proteomes" id="UP000683417"/>
    </source>
</evidence>
<evidence type="ECO:0000256" key="1">
    <source>
        <dbReference type="SAM" id="MobiDB-lite"/>
    </source>
</evidence>
<gene>
    <name evidence="2" type="ORF">BGTH12_LOCUS2854</name>
</gene>
<dbReference type="Proteomes" id="UP000683417">
    <property type="component" value="Unassembled WGS sequence"/>
</dbReference>
<feature type="compositionally biased region" description="Polar residues" evidence="1">
    <location>
        <begin position="58"/>
        <end position="73"/>
    </location>
</feature>
<accession>A0A9W4CZS4</accession>
<name>A0A9W4CZS4_BLUGR</name>
<dbReference type="AlphaFoldDB" id="A0A9W4CZS4"/>
<organism evidence="2 3">
    <name type="scientific">Blumeria graminis f. sp. triticale</name>
    <dbReference type="NCBI Taxonomy" id="1689686"/>
    <lineage>
        <taxon>Eukaryota</taxon>
        <taxon>Fungi</taxon>
        <taxon>Dikarya</taxon>
        <taxon>Ascomycota</taxon>
        <taxon>Pezizomycotina</taxon>
        <taxon>Leotiomycetes</taxon>
        <taxon>Erysiphales</taxon>
        <taxon>Erysiphaceae</taxon>
        <taxon>Blumeria</taxon>
    </lineage>
</organism>
<evidence type="ECO:0000313" key="2">
    <source>
        <dbReference type="EMBL" id="CAD6501496.1"/>
    </source>
</evidence>
<proteinExistence type="predicted"/>
<comment type="caution">
    <text evidence="2">The sequence shown here is derived from an EMBL/GenBank/DDBJ whole genome shotgun (WGS) entry which is preliminary data.</text>
</comment>